<comment type="caution">
    <text evidence="1">The sequence shown here is derived from an EMBL/GenBank/DDBJ whole genome shotgun (WGS) entry which is preliminary data.</text>
</comment>
<reference evidence="1" key="1">
    <citation type="submission" date="2021-06" db="EMBL/GenBank/DDBJ databases">
        <authorList>
            <person name="Kallberg Y."/>
            <person name="Tangrot J."/>
            <person name="Rosling A."/>
        </authorList>
    </citation>
    <scope>NUCLEOTIDE SEQUENCE</scope>
    <source>
        <strain evidence="1">MA461A</strain>
    </source>
</reference>
<dbReference type="EMBL" id="CAJVQC010176229">
    <property type="protein sequence ID" value="CAG8851436.1"/>
    <property type="molecule type" value="Genomic_DNA"/>
</dbReference>
<proteinExistence type="predicted"/>
<dbReference type="Proteomes" id="UP000789920">
    <property type="component" value="Unassembled WGS sequence"/>
</dbReference>
<evidence type="ECO:0000313" key="1">
    <source>
        <dbReference type="EMBL" id="CAG8851436.1"/>
    </source>
</evidence>
<keyword evidence="2" id="KW-1185">Reference proteome</keyword>
<organism evidence="1 2">
    <name type="scientific">Racocetra persica</name>
    <dbReference type="NCBI Taxonomy" id="160502"/>
    <lineage>
        <taxon>Eukaryota</taxon>
        <taxon>Fungi</taxon>
        <taxon>Fungi incertae sedis</taxon>
        <taxon>Mucoromycota</taxon>
        <taxon>Glomeromycotina</taxon>
        <taxon>Glomeromycetes</taxon>
        <taxon>Diversisporales</taxon>
        <taxon>Gigasporaceae</taxon>
        <taxon>Racocetra</taxon>
    </lineage>
</organism>
<gene>
    <name evidence="1" type="ORF">RPERSI_LOCUS36561</name>
</gene>
<evidence type="ECO:0000313" key="2">
    <source>
        <dbReference type="Proteomes" id="UP000789920"/>
    </source>
</evidence>
<accession>A0ACA9SY42</accession>
<name>A0ACA9SY42_9GLOM</name>
<protein>
    <submittedName>
        <fullName evidence="1">11310_t:CDS:1</fullName>
    </submittedName>
</protein>
<sequence length="77" mass="8658">EPCLRTFPCGHSCTKKCREPCGHCDERITISPPCGHKREISCFSSRVYRCTETCPKKLKCGHQCKAMCLSPCTSKCM</sequence>
<feature type="non-terminal residue" evidence="1">
    <location>
        <position position="1"/>
    </location>
</feature>
<feature type="non-terminal residue" evidence="1">
    <location>
        <position position="77"/>
    </location>
</feature>